<accession>A0A1B2DHD9</accession>
<dbReference type="RefSeq" id="WP_099518323.1">
    <property type="nucleotide sequence ID" value="NZ_CP016808.1"/>
</dbReference>
<evidence type="ECO:0000313" key="2">
    <source>
        <dbReference type="EMBL" id="ANY67111.1"/>
    </source>
</evidence>
<dbReference type="AlphaFoldDB" id="A0A1B2DHD9"/>
<feature type="transmembrane region" description="Helical" evidence="1">
    <location>
        <begin position="160"/>
        <end position="178"/>
    </location>
</feature>
<keyword evidence="1" id="KW-1133">Transmembrane helix</keyword>
<dbReference type="EMBL" id="CP016808">
    <property type="protein sequence ID" value="ANY67111.1"/>
    <property type="molecule type" value="Genomic_DNA"/>
</dbReference>
<feature type="transmembrane region" description="Helical" evidence="1">
    <location>
        <begin position="6"/>
        <end position="29"/>
    </location>
</feature>
<evidence type="ECO:0000256" key="1">
    <source>
        <dbReference type="SAM" id="Phobius"/>
    </source>
</evidence>
<gene>
    <name evidence="2" type="ORF">BBD42_12045</name>
</gene>
<name>A0A1B2DHD9_9BACL</name>
<reference evidence="2" key="1">
    <citation type="submission" date="2016-08" db="EMBL/GenBank/DDBJ databases">
        <title>Complete Genome Seqeunce of Paenibacillus sp. BIHB 4019 from tea rhizoplane.</title>
        <authorList>
            <person name="Thakur R."/>
            <person name="Swarnkar M.K."/>
            <person name="Gulati A."/>
        </authorList>
    </citation>
    <scope>NUCLEOTIDE SEQUENCE [LARGE SCALE GENOMIC DNA]</scope>
    <source>
        <strain evidence="2">BIHB4019</strain>
    </source>
</reference>
<feature type="transmembrane region" description="Helical" evidence="1">
    <location>
        <begin position="190"/>
        <end position="213"/>
    </location>
</feature>
<sequence>MEIISNPVLMAAIVSSSIALVSGLAQSIISNSKKQREEKIYYEKTLADKMIRVYSPLLMLLNNRKRDDLMIDAEVELIIRQDGHLLSISRLEEFQEIIEIESRFNSLNNQEKSEYQFLREKLVFEFRSEYAVLHDAYNRGFQAYQKKYSLPFKEWLASRAIRTFGFSTIAFWVLFFASDTYSSRLVQGAMFIWTTISIAVTYIFLTAALSFFVQINRKSASNLFVSKNYATEKAEYKCIACGIRAERLKNQRLGECFNTHRWPHRLKGHLARFDWKKM</sequence>
<keyword evidence="1" id="KW-0812">Transmembrane</keyword>
<protein>
    <submittedName>
        <fullName evidence="2">Uncharacterized protein</fullName>
    </submittedName>
</protein>
<proteinExistence type="predicted"/>
<organism evidence="2">
    <name type="scientific">Paenibacillus sp. BIHB 4019</name>
    <dbReference type="NCBI Taxonomy" id="1870819"/>
    <lineage>
        <taxon>Bacteria</taxon>
        <taxon>Bacillati</taxon>
        <taxon>Bacillota</taxon>
        <taxon>Bacilli</taxon>
        <taxon>Bacillales</taxon>
        <taxon>Paenibacillaceae</taxon>
        <taxon>Paenibacillus</taxon>
    </lineage>
</organism>
<keyword evidence="1" id="KW-0472">Membrane</keyword>